<feature type="domain" description="Mur ligase C-terminal" evidence="17">
    <location>
        <begin position="309"/>
        <end position="434"/>
    </location>
</feature>
<keyword evidence="4 14" id="KW-0963">Cytoplasm</keyword>
<dbReference type="PANTHER" id="PTHR43445:SF3">
    <property type="entry name" value="UDP-N-ACETYLMURAMATE--L-ALANINE LIGASE"/>
    <property type="match status" value="1"/>
</dbReference>
<gene>
    <name evidence="14 19" type="primary">murC</name>
    <name evidence="19" type="ORF">KW502_12610</name>
</gene>
<evidence type="ECO:0000256" key="2">
    <source>
        <dbReference type="ARBA" id="ARBA00004752"/>
    </source>
</evidence>
<evidence type="ECO:0000313" key="19">
    <source>
        <dbReference type="EMBL" id="MBW2962633.1"/>
    </source>
</evidence>
<keyword evidence="11 14" id="KW-0131">Cell cycle</keyword>
<dbReference type="NCBIfam" id="TIGR01082">
    <property type="entry name" value="murC"/>
    <property type="match status" value="1"/>
</dbReference>
<evidence type="ECO:0000256" key="11">
    <source>
        <dbReference type="ARBA" id="ARBA00023306"/>
    </source>
</evidence>
<keyword evidence="15" id="KW-0472">Membrane</keyword>
<feature type="binding site" evidence="14">
    <location>
        <begin position="120"/>
        <end position="126"/>
    </location>
    <ligand>
        <name>ATP</name>
        <dbReference type="ChEBI" id="CHEBI:30616"/>
    </ligand>
</feature>
<keyword evidence="10 14" id="KW-0573">Peptidoglycan synthesis</keyword>
<dbReference type="Pfam" id="PF08245">
    <property type="entry name" value="Mur_ligase_M"/>
    <property type="match status" value="1"/>
</dbReference>
<keyword evidence="8 14" id="KW-0067">ATP-binding</keyword>
<dbReference type="Pfam" id="PF01225">
    <property type="entry name" value="Mur_ligase"/>
    <property type="match status" value="1"/>
</dbReference>
<evidence type="ECO:0000256" key="6">
    <source>
        <dbReference type="ARBA" id="ARBA00022618"/>
    </source>
</evidence>
<sequence>MSLFKNIQNIYFIGVGGIGMSALARYFVQQNKQVGGYDKTPSKITKKLAEEGVVVSFTASKDSLPTSFTNKENTLVVYTPAVSQENELFQYFKNNEFEIKKRAEVLGMITKDFPTLAVAGTHGKTTTTAILAHILKQSGVKLTAFLGGISENYHTNFINDGHQAVVVEADEFDRSFLHLHPTIAAITSMDADHLDIYGETEELKRTFLSFAEKVEDKSNFFYKKGLDLKGNSIAVEEEADYKVANVKVQNGSYRFDFVSPQETIKDLEFSLPGKHNLTNAATALAMALKFGVKGELLKNALKSFKGVERRFTYHLKTEAKVLIEDYAHHPEEILAVHQAVREMHAGKKVLAVFQPHLFSRTKDFADDFAASLSKFDEVLLMDIYPARELPIEGVNSQMLLDKILNEKKALVSREKLSENIKASSAEVIVMMGAGDIGNEVETIKVELNRES</sequence>
<proteinExistence type="inferred from homology"/>
<evidence type="ECO:0000259" key="17">
    <source>
        <dbReference type="Pfam" id="PF02875"/>
    </source>
</evidence>
<comment type="function">
    <text evidence="14">Cell wall formation.</text>
</comment>
<evidence type="ECO:0000256" key="13">
    <source>
        <dbReference type="ARBA" id="ARBA00047833"/>
    </source>
</evidence>
<dbReference type="Proteomes" id="UP000719267">
    <property type="component" value="Unassembled WGS sequence"/>
</dbReference>
<evidence type="ECO:0000313" key="20">
    <source>
        <dbReference type="Proteomes" id="UP000719267"/>
    </source>
</evidence>
<keyword evidence="5 14" id="KW-0436">Ligase</keyword>
<dbReference type="InterPro" id="IPR000713">
    <property type="entry name" value="Mur_ligase_N"/>
</dbReference>
<dbReference type="InterPro" id="IPR050061">
    <property type="entry name" value="MurCDEF_pg_biosynth"/>
</dbReference>
<reference evidence="19 20" key="1">
    <citation type="submission" date="2021-07" db="EMBL/GenBank/DDBJ databases">
        <title>Mesonia aestuariivivens sp. nov., isolated from a tidal flat.</title>
        <authorList>
            <person name="Kim Y.-O."/>
            <person name="Yoon J.-H."/>
        </authorList>
    </citation>
    <scope>NUCLEOTIDE SEQUENCE [LARGE SCALE GENOMIC DNA]</scope>
    <source>
        <strain evidence="19 20">JHPTF-M18</strain>
    </source>
</reference>
<feature type="domain" description="Mur ligase N-terminal catalytic" evidence="16">
    <location>
        <begin position="10"/>
        <end position="113"/>
    </location>
</feature>
<evidence type="ECO:0000256" key="4">
    <source>
        <dbReference type="ARBA" id="ARBA00022490"/>
    </source>
</evidence>
<keyword evidence="7 14" id="KW-0547">Nucleotide-binding</keyword>
<keyword evidence="9 14" id="KW-0133">Cell shape</keyword>
<evidence type="ECO:0000256" key="10">
    <source>
        <dbReference type="ARBA" id="ARBA00022984"/>
    </source>
</evidence>
<comment type="catalytic activity">
    <reaction evidence="13 14">
        <text>UDP-N-acetyl-alpha-D-muramate + L-alanine + ATP = UDP-N-acetyl-alpha-D-muramoyl-L-alanine + ADP + phosphate + H(+)</text>
        <dbReference type="Rhea" id="RHEA:23372"/>
        <dbReference type="ChEBI" id="CHEBI:15378"/>
        <dbReference type="ChEBI" id="CHEBI:30616"/>
        <dbReference type="ChEBI" id="CHEBI:43474"/>
        <dbReference type="ChEBI" id="CHEBI:57972"/>
        <dbReference type="ChEBI" id="CHEBI:70757"/>
        <dbReference type="ChEBI" id="CHEBI:83898"/>
        <dbReference type="ChEBI" id="CHEBI:456216"/>
        <dbReference type="EC" id="6.3.2.8"/>
    </reaction>
</comment>
<evidence type="ECO:0000256" key="5">
    <source>
        <dbReference type="ARBA" id="ARBA00022598"/>
    </source>
</evidence>
<comment type="similarity">
    <text evidence="14">Belongs to the MurCDEF family.</text>
</comment>
<comment type="pathway">
    <text evidence="2 14">Cell wall biogenesis; peptidoglycan biosynthesis.</text>
</comment>
<protein>
    <recommendedName>
        <fullName evidence="3 14">UDP-N-acetylmuramate--L-alanine ligase</fullName>
        <ecNumber evidence="3 14">6.3.2.8</ecNumber>
    </recommendedName>
    <alternativeName>
        <fullName evidence="14">UDP-N-acetylmuramoyl-L-alanine synthetase</fullName>
    </alternativeName>
</protein>
<dbReference type="EC" id="6.3.2.8" evidence="3 14"/>
<evidence type="ECO:0000256" key="8">
    <source>
        <dbReference type="ARBA" id="ARBA00022840"/>
    </source>
</evidence>
<comment type="caution">
    <text evidence="19">The sequence shown here is derived from an EMBL/GenBank/DDBJ whole genome shotgun (WGS) entry which is preliminary data.</text>
</comment>
<evidence type="ECO:0000256" key="3">
    <source>
        <dbReference type="ARBA" id="ARBA00012211"/>
    </source>
</evidence>
<dbReference type="HAMAP" id="MF_00046">
    <property type="entry name" value="MurC"/>
    <property type="match status" value="1"/>
</dbReference>
<dbReference type="InterPro" id="IPR005758">
    <property type="entry name" value="UDP-N-AcMur_Ala_ligase_MurC"/>
</dbReference>
<keyword evidence="12 14" id="KW-0961">Cell wall biogenesis/degradation</keyword>
<feature type="domain" description="Mur ligase central" evidence="18">
    <location>
        <begin position="118"/>
        <end position="287"/>
    </location>
</feature>
<evidence type="ECO:0000256" key="15">
    <source>
        <dbReference type="SAM" id="Phobius"/>
    </source>
</evidence>
<evidence type="ECO:0000256" key="12">
    <source>
        <dbReference type="ARBA" id="ARBA00023316"/>
    </source>
</evidence>
<organism evidence="19 20">
    <name type="scientific">Mesonia aestuariivivens</name>
    <dbReference type="NCBI Taxonomy" id="2796128"/>
    <lineage>
        <taxon>Bacteria</taxon>
        <taxon>Pseudomonadati</taxon>
        <taxon>Bacteroidota</taxon>
        <taxon>Flavobacteriia</taxon>
        <taxon>Flavobacteriales</taxon>
        <taxon>Flavobacteriaceae</taxon>
        <taxon>Mesonia</taxon>
    </lineage>
</organism>
<dbReference type="EMBL" id="JAHWDF010000015">
    <property type="protein sequence ID" value="MBW2962633.1"/>
    <property type="molecule type" value="Genomic_DNA"/>
</dbReference>
<feature type="transmembrane region" description="Helical" evidence="15">
    <location>
        <begin position="9"/>
        <end position="28"/>
    </location>
</feature>
<evidence type="ECO:0000259" key="16">
    <source>
        <dbReference type="Pfam" id="PF01225"/>
    </source>
</evidence>
<evidence type="ECO:0000259" key="18">
    <source>
        <dbReference type="Pfam" id="PF08245"/>
    </source>
</evidence>
<dbReference type="PANTHER" id="PTHR43445">
    <property type="entry name" value="UDP-N-ACETYLMURAMATE--L-ALANINE LIGASE-RELATED"/>
    <property type="match status" value="1"/>
</dbReference>
<dbReference type="InterPro" id="IPR004101">
    <property type="entry name" value="Mur_ligase_C"/>
</dbReference>
<evidence type="ECO:0000256" key="9">
    <source>
        <dbReference type="ARBA" id="ARBA00022960"/>
    </source>
</evidence>
<keyword evidence="15" id="KW-0812">Transmembrane</keyword>
<comment type="subcellular location">
    <subcellularLocation>
        <location evidence="1 14">Cytoplasm</location>
    </subcellularLocation>
</comment>
<keyword evidence="15" id="KW-1133">Transmembrane helix</keyword>
<dbReference type="Pfam" id="PF02875">
    <property type="entry name" value="Mur_ligase_C"/>
    <property type="match status" value="1"/>
</dbReference>
<dbReference type="RefSeq" id="WP_219040916.1">
    <property type="nucleotide sequence ID" value="NZ_JAHWDF010000015.1"/>
</dbReference>
<name>A0ABS6W436_9FLAO</name>
<evidence type="ECO:0000256" key="1">
    <source>
        <dbReference type="ARBA" id="ARBA00004496"/>
    </source>
</evidence>
<dbReference type="InterPro" id="IPR013221">
    <property type="entry name" value="Mur_ligase_cen"/>
</dbReference>
<keyword evidence="6 14" id="KW-0132">Cell division</keyword>
<accession>A0ABS6W436</accession>
<keyword evidence="20" id="KW-1185">Reference proteome</keyword>
<dbReference type="GO" id="GO:0008763">
    <property type="term" value="F:UDP-N-acetylmuramate-L-alanine ligase activity"/>
    <property type="evidence" value="ECO:0007669"/>
    <property type="project" value="UniProtKB-EC"/>
</dbReference>
<evidence type="ECO:0000256" key="14">
    <source>
        <dbReference type="HAMAP-Rule" id="MF_00046"/>
    </source>
</evidence>
<evidence type="ECO:0000256" key="7">
    <source>
        <dbReference type="ARBA" id="ARBA00022741"/>
    </source>
</evidence>